<evidence type="ECO:0000256" key="7">
    <source>
        <dbReference type="PROSITE-ProRule" id="PRU00433"/>
    </source>
</evidence>
<feature type="domain" description="Cytochrome c" evidence="9">
    <location>
        <begin position="29"/>
        <end position="169"/>
    </location>
</feature>
<evidence type="ECO:0000259" key="9">
    <source>
        <dbReference type="PROSITE" id="PS51007"/>
    </source>
</evidence>
<evidence type="ECO:0000256" key="8">
    <source>
        <dbReference type="SAM" id="SignalP"/>
    </source>
</evidence>
<dbReference type="PROSITE" id="PS51007">
    <property type="entry name" value="CYTC"/>
    <property type="match status" value="2"/>
</dbReference>
<dbReference type="RefSeq" id="WP_416204967.1">
    <property type="nucleotide sequence ID" value="NZ_JBBKTX010000003.1"/>
</dbReference>
<dbReference type="GO" id="GO:0004130">
    <property type="term" value="F:cytochrome-c peroxidase activity"/>
    <property type="evidence" value="ECO:0007669"/>
    <property type="project" value="UniProtKB-EC"/>
</dbReference>
<keyword evidence="3 7" id="KW-0479">Metal-binding</keyword>
<dbReference type="EC" id="1.11.1.5" evidence="10"/>
<evidence type="ECO:0000256" key="1">
    <source>
        <dbReference type="ARBA" id="ARBA00004196"/>
    </source>
</evidence>
<dbReference type="Gene3D" id="1.10.760.10">
    <property type="entry name" value="Cytochrome c-like domain"/>
    <property type="match status" value="2"/>
</dbReference>
<evidence type="ECO:0000256" key="2">
    <source>
        <dbReference type="ARBA" id="ARBA00022617"/>
    </source>
</evidence>
<dbReference type="InterPro" id="IPR009056">
    <property type="entry name" value="Cyt_c-like_dom"/>
</dbReference>
<feature type="domain" description="Cytochrome c" evidence="9">
    <location>
        <begin position="226"/>
        <end position="391"/>
    </location>
</feature>
<dbReference type="InterPro" id="IPR004852">
    <property type="entry name" value="Di-haem_cyt_c_peroxidsae"/>
</dbReference>
<dbReference type="PANTHER" id="PTHR30600:SF10">
    <property type="entry name" value="BLL6722 PROTEIN"/>
    <property type="match status" value="1"/>
</dbReference>
<comment type="caution">
    <text evidence="10">The sequence shown here is derived from an EMBL/GenBank/DDBJ whole genome shotgun (WGS) entry which is preliminary data.</text>
</comment>
<reference evidence="10 11" key="1">
    <citation type="submission" date="2024-03" db="EMBL/GenBank/DDBJ databases">
        <title>High-quality draft genome sequence of Oceanobacter sp. wDCs-4.</title>
        <authorList>
            <person name="Dong C."/>
        </authorList>
    </citation>
    <scope>NUCLEOTIDE SEQUENCE [LARGE SCALE GENOMIC DNA]</scope>
    <source>
        <strain evidence="11">wDCs-4</strain>
    </source>
</reference>
<feature type="chain" id="PRO_5045577791" evidence="8">
    <location>
        <begin position="21"/>
        <end position="410"/>
    </location>
</feature>
<comment type="subcellular location">
    <subcellularLocation>
        <location evidence="1">Cell envelope</location>
    </subcellularLocation>
</comment>
<dbReference type="Pfam" id="PF03150">
    <property type="entry name" value="CCP_MauG"/>
    <property type="match status" value="1"/>
</dbReference>
<keyword evidence="6 7" id="KW-0408">Iron</keyword>
<keyword evidence="10" id="KW-0575">Peroxidase</keyword>
<sequence length="410" mass="44539">MRKYLTVLLALLLSSCGGSSDSSSPAFDSKEALGESLFNDVSLSFNRTQSCASCHDVAQAFTDSRKNDSDQTAAVSIGDDGVSLGDRNAPTVTYASQTPDFHNGSRTRFNSQQSDYSGWLGGQFHDGRATTLADQAGGPPLNPIEMGMPDRASVVERLLENTDYIAALETLYGTDVFDATDTAYDAMTDAIARFEATDAFAPFDSKYDRSLLDSDDPDYYDYGVISKVASGKVLFFSQQFTNCATCHQLKRQSSSGETFTGYEYHNIGVPINTAVRSANGSTDGFIDTGLQFNNSAVTADTEAGKFKVPTLRNVAVTAPYMHNGVFNELATVVKFYDHWLTGSSNSLNPETGVAWADPEISDTVNLTELQDGSLLDDDDVEVLVCFMMTLTDARYESLIPDVEWENCEAE</sequence>
<dbReference type="Proteomes" id="UP001620597">
    <property type="component" value="Unassembled WGS sequence"/>
</dbReference>
<dbReference type="EMBL" id="JBBKTX010000003">
    <property type="protein sequence ID" value="MFK4751516.1"/>
    <property type="molecule type" value="Genomic_DNA"/>
</dbReference>
<evidence type="ECO:0000256" key="5">
    <source>
        <dbReference type="ARBA" id="ARBA00023002"/>
    </source>
</evidence>
<feature type="signal peptide" evidence="8">
    <location>
        <begin position="1"/>
        <end position="20"/>
    </location>
</feature>
<name>A0ABW8NEY9_9GAMM</name>
<evidence type="ECO:0000313" key="10">
    <source>
        <dbReference type="EMBL" id="MFK4751516.1"/>
    </source>
</evidence>
<dbReference type="InterPro" id="IPR051395">
    <property type="entry name" value="Cytochrome_c_Peroxidase/MauG"/>
</dbReference>
<keyword evidence="2 7" id="KW-0349">Heme</keyword>
<dbReference type="PANTHER" id="PTHR30600">
    <property type="entry name" value="CYTOCHROME C PEROXIDASE-RELATED"/>
    <property type="match status" value="1"/>
</dbReference>
<dbReference type="PROSITE" id="PS51257">
    <property type="entry name" value="PROKAR_LIPOPROTEIN"/>
    <property type="match status" value="1"/>
</dbReference>
<evidence type="ECO:0000313" key="11">
    <source>
        <dbReference type="Proteomes" id="UP001620597"/>
    </source>
</evidence>
<gene>
    <name evidence="10" type="ORF">WG929_03735</name>
</gene>
<keyword evidence="11" id="KW-1185">Reference proteome</keyword>
<keyword evidence="5 10" id="KW-0560">Oxidoreductase</keyword>
<organism evidence="10 11">
    <name type="scientific">Oceanobacter antarcticus</name>
    <dbReference type="NCBI Taxonomy" id="3133425"/>
    <lineage>
        <taxon>Bacteria</taxon>
        <taxon>Pseudomonadati</taxon>
        <taxon>Pseudomonadota</taxon>
        <taxon>Gammaproteobacteria</taxon>
        <taxon>Oceanospirillales</taxon>
        <taxon>Oceanospirillaceae</taxon>
        <taxon>Oceanobacter</taxon>
    </lineage>
</organism>
<keyword evidence="4 8" id="KW-0732">Signal</keyword>
<proteinExistence type="predicted"/>
<dbReference type="InterPro" id="IPR036909">
    <property type="entry name" value="Cyt_c-like_dom_sf"/>
</dbReference>
<accession>A0ABW8NEY9</accession>
<evidence type="ECO:0000256" key="6">
    <source>
        <dbReference type="ARBA" id="ARBA00023004"/>
    </source>
</evidence>
<protein>
    <submittedName>
        <fullName evidence="10">Cytochrome c peroxidase</fullName>
        <ecNumber evidence="10">1.11.1.5</ecNumber>
    </submittedName>
</protein>
<dbReference type="SUPFAM" id="SSF46626">
    <property type="entry name" value="Cytochrome c"/>
    <property type="match status" value="2"/>
</dbReference>
<evidence type="ECO:0000256" key="3">
    <source>
        <dbReference type="ARBA" id="ARBA00022723"/>
    </source>
</evidence>
<evidence type="ECO:0000256" key="4">
    <source>
        <dbReference type="ARBA" id="ARBA00022729"/>
    </source>
</evidence>